<dbReference type="InterPro" id="IPR007080">
    <property type="entry name" value="RNA_pol_Rpb1_1"/>
</dbReference>
<dbReference type="Gene3D" id="1.10.274.100">
    <property type="entry name" value="RNA polymerase Rpb1, domain 3"/>
    <property type="match status" value="1"/>
</dbReference>
<dbReference type="SMART" id="SM00663">
    <property type="entry name" value="RPOLA_N"/>
    <property type="match status" value="1"/>
</dbReference>
<dbReference type="InterPro" id="IPR012754">
    <property type="entry name" value="DNA-dir_RpoC_beta_prime_bact"/>
</dbReference>
<dbReference type="InterPro" id="IPR000722">
    <property type="entry name" value="RNA_pol_asu"/>
</dbReference>
<comment type="cofactor">
    <cofactor evidence="7">
        <name>Zn(2+)</name>
        <dbReference type="ChEBI" id="CHEBI:29105"/>
    </cofactor>
    <text evidence="7">Binds 2 Zn(2+) ions per subunit.</text>
</comment>
<evidence type="ECO:0000256" key="5">
    <source>
        <dbReference type="ARBA" id="ARBA00023163"/>
    </source>
</evidence>
<dbReference type="GO" id="GO:0000428">
    <property type="term" value="C:DNA-directed RNA polymerase complex"/>
    <property type="evidence" value="ECO:0007669"/>
    <property type="project" value="UniProtKB-KW"/>
</dbReference>
<sequence length="1234" mass="137355">MEDLNKLRDIDALKITLASPDDVLSWSYGEVTKPETINYRTFKPEKDGLFCEKIFGPVKDYECYCGKYKRIRYKGVVCDRCGVQVTTSKVRRERMGHIKLASPVAHVWFFKNIPSVLANVLGIAPRSLELVIYFSSFIVTVIDQEAKEGVFEQFEDKILEARNLVHEKVELKIKAILDEAEGKVASLDVHPQDKWEKTLLDKAFRIRQKANEKASEARSQELPEQEKAELELKKIEKKLHEVELHTVMTDKEYISLEEYLDEFCEVSIGAEAIQKILSEFDIQKVASDLREELSHAKSTKAEKIKKRLKTIDSFIKGNVNPASTIITILAVIPPDLRPMVQLEGGRFATSDLNDLYRRIINRNNRLKRLMELGAPEIIVRNEKRMLQEAVDALIDASKVRKSRTRDRKTYRSLADSIKGKQGHFRSNLLGKRVDYSGRAVIVSGPNLQLDECGLPTEMALELFKPFLIREIMERGFAPNMKTAKSVLEEKPGEVYSILEELVAKRPVLLNRAPTLHRLSIQAFWPKLTNGKAIQLHPVVCAGFNADFDGDQMAVHLPLSEKAVNEAIELMLASNNLLKPADGSVVTIPSKEMVLGLYYMTTVDKGLPEPKTIFADREEVLRAYGNRAVNLRQKIRVMVSGKIVETTAGLVILNKVIPLEFGYFNKALGKSGVKNLIQDSLDLTGIAKTVKLIDDLKYYGFRFSTLSGISLSIFDCEKPSDMDAVLKSAHLEIAQIEQNYHMGLITQGEMSKMSHKAWQGVTDHFDETIIGAMDDENPIKIIIAAGAGKASPAQMRQISAIKGLIADPSGRLIDMPVLGNHAIGMSSFDYFLAGRGTRRNYMDKGLGTADAGYLTRRLVNIAQDVMVRTEDCKTKSARTIRRGQDIPLHQWYLRLIGRYCAEDVKVGSKVIVKRNAIITKEIAEEINKSKVDTVKIRSALTCDAMYGVCSKCYGTDLSTNKDVLVGAAVGIIAAQSIGEPGTQLTMRTFHSGGIAAKNITQGLPRIEELFEARKPKAQAVMSSISGKVVIDQGDVTKITIIPTKKDEEEESFVVEKSMEIIVSDGDLVVPGTKLTEGALNLQDMYEALGSMPVQLYALEEVQQVYGSQGVAINDKHVEVIIRQMFNRVRIKMQGDTTLLPGDIVSVFKLISENREVKAKDGTPAEGKPVLLGISKASRMSESWLDAASFEETSGVLTESAISGKIDHLIGLKENVIIGRRIPVGEAARIDNLCQQ</sequence>
<dbReference type="Gene3D" id="1.10.150.390">
    <property type="match status" value="1"/>
</dbReference>
<dbReference type="EMBL" id="MEUX01000007">
    <property type="protein sequence ID" value="OGC47874.1"/>
    <property type="molecule type" value="Genomic_DNA"/>
</dbReference>
<dbReference type="InterPro" id="IPR042102">
    <property type="entry name" value="RNA_pol_Rpb1_3_sf"/>
</dbReference>
<feature type="domain" description="RNA polymerase N-terminal" evidence="10">
    <location>
        <begin position="322"/>
        <end position="600"/>
    </location>
</feature>
<dbReference type="Gene3D" id="1.10.40.90">
    <property type="match status" value="1"/>
</dbReference>
<evidence type="ECO:0000256" key="6">
    <source>
        <dbReference type="ARBA" id="ARBA00048552"/>
    </source>
</evidence>
<dbReference type="AlphaFoldDB" id="A0A1F4USE4"/>
<comment type="subunit">
    <text evidence="7">The RNAP catalytic core consists of 2 alpha, 1 beta, 1 beta' and 1 omega subunit. When a sigma factor is associated with the core the holoenzyme is formed, which can initiate transcription.</text>
</comment>
<feature type="binding site" evidence="7">
    <location>
        <position position="81"/>
    </location>
    <ligand>
        <name>Zn(2+)</name>
        <dbReference type="ChEBI" id="CHEBI:29105"/>
        <label>1</label>
    </ligand>
</feature>
<dbReference type="Pfam" id="PF04983">
    <property type="entry name" value="RNA_pol_Rpb1_3"/>
    <property type="match status" value="1"/>
</dbReference>
<dbReference type="Pfam" id="PF04998">
    <property type="entry name" value="RNA_pol_Rpb1_5"/>
    <property type="match status" value="1"/>
</dbReference>
<dbReference type="CDD" id="cd02655">
    <property type="entry name" value="RNAP_beta'_C"/>
    <property type="match status" value="1"/>
</dbReference>
<protein>
    <recommendedName>
        <fullName evidence="7">DNA-directed RNA polymerase subunit beta'</fullName>
        <shortName evidence="7">RNAP subunit beta'</shortName>
        <ecNumber evidence="7">2.7.7.6</ecNumber>
    </recommendedName>
    <alternativeName>
        <fullName evidence="7">RNA polymerase subunit beta'</fullName>
    </alternativeName>
    <alternativeName>
        <fullName evidence="7">Transcriptase subunit beta'</fullName>
    </alternativeName>
</protein>
<dbReference type="Proteomes" id="UP000176444">
    <property type="component" value="Unassembled WGS sequence"/>
</dbReference>
<dbReference type="InterPro" id="IPR038120">
    <property type="entry name" value="Rpb1_funnel_sf"/>
</dbReference>
<keyword evidence="7" id="KW-0460">Magnesium</keyword>
<dbReference type="InterPro" id="IPR007066">
    <property type="entry name" value="RNA_pol_Rpb1_3"/>
</dbReference>
<feature type="binding site" evidence="7">
    <location>
        <position position="871"/>
    </location>
    <ligand>
        <name>Zn(2+)</name>
        <dbReference type="ChEBI" id="CHEBI:29105"/>
        <label>2</label>
    </ligand>
</feature>
<keyword evidence="5 7" id="KW-0804">Transcription</keyword>
<dbReference type="Gene3D" id="4.10.860.120">
    <property type="entry name" value="RNA polymerase II, clamp domain"/>
    <property type="match status" value="1"/>
</dbReference>
<accession>A0A1F4USE4</accession>
<dbReference type="GO" id="GO:0000287">
    <property type="term" value="F:magnesium ion binding"/>
    <property type="evidence" value="ECO:0007669"/>
    <property type="project" value="UniProtKB-UniRule"/>
</dbReference>
<dbReference type="GO" id="GO:0008270">
    <property type="term" value="F:zinc ion binding"/>
    <property type="evidence" value="ECO:0007669"/>
    <property type="project" value="UniProtKB-UniRule"/>
</dbReference>
<dbReference type="PANTHER" id="PTHR19376:SF54">
    <property type="entry name" value="DNA-DIRECTED RNA POLYMERASE SUBUNIT BETA"/>
    <property type="match status" value="1"/>
</dbReference>
<dbReference type="CDD" id="cd01609">
    <property type="entry name" value="RNAP_beta'_N"/>
    <property type="match status" value="1"/>
</dbReference>
<feature type="binding site" evidence="7">
    <location>
        <position position="78"/>
    </location>
    <ligand>
        <name>Zn(2+)</name>
        <dbReference type="ChEBI" id="CHEBI:29105"/>
        <label>1</label>
    </ligand>
</feature>
<comment type="function">
    <text evidence="7 8">DNA-dependent RNA polymerase catalyzes the transcription of DNA into RNA using the four ribonucleoside triphosphates as substrates.</text>
</comment>
<feature type="coiled-coil region" evidence="9">
    <location>
        <begin position="200"/>
        <end position="245"/>
    </location>
</feature>
<feature type="binding site" evidence="7">
    <location>
        <position position="63"/>
    </location>
    <ligand>
        <name>Zn(2+)</name>
        <dbReference type="ChEBI" id="CHEBI:29105"/>
        <label>1</label>
    </ligand>
</feature>
<feature type="binding site" evidence="7">
    <location>
        <position position="951"/>
    </location>
    <ligand>
        <name>Zn(2+)</name>
        <dbReference type="ChEBI" id="CHEBI:29105"/>
        <label>2</label>
    </ligand>
</feature>
<feature type="binding site" evidence="7">
    <location>
        <position position="550"/>
    </location>
    <ligand>
        <name>Mg(2+)</name>
        <dbReference type="ChEBI" id="CHEBI:18420"/>
    </ligand>
</feature>
<evidence type="ECO:0000256" key="2">
    <source>
        <dbReference type="ARBA" id="ARBA00022679"/>
    </source>
</evidence>
<reference evidence="11 12" key="1">
    <citation type="journal article" date="2016" name="Nat. Commun.">
        <title>Thousands of microbial genomes shed light on interconnected biogeochemical processes in an aquifer system.</title>
        <authorList>
            <person name="Anantharaman K."/>
            <person name="Brown C.T."/>
            <person name="Hug L.A."/>
            <person name="Sharon I."/>
            <person name="Castelle C.J."/>
            <person name="Probst A.J."/>
            <person name="Thomas B.C."/>
            <person name="Singh A."/>
            <person name="Wilkins M.J."/>
            <person name="Karaoz U."/>
            <person name="Brodie E.L."/>
            <person name="Williams K.H."/>
            <person name="Hubbard S.S."/>
            <person name="Banfield J.F."/>
        </authorList>
    </citation>
    <scope>NUCLEOTIDE SEQUENCE [LARGE SCALE GENOMIC DNA]</scope>
</reference>
<dbReference type="InterPro" id="IPR045867">
    <property type="entry name" value="DNA-dir_RpoC_beta_prime"/>
</dbReference>
<dbReference type="GO" id="GO:0006351">
    <property type="term" value="P:DNA-templated transcription"/>
    <property type="evidence" value="ECO:0007669"/>
    <property type="project" value="UniProtKB-UniRule"/>
</dbReference>
<feature type="binding site" evidence="7">
    <location>
        <position position="548"/>
    </location>
    <ligand>
        <name>Mg(2+)</name>
        <dbReference type="ChEBI" id="CHEBI:18420"/>
    </ligand>
</feature>
<dbReference type="SUPFAM" id="SSF64484">
    <property type="entry name" value="beta and beta-prime subunits of DNA dependent RNA-polymerase"/>
    <property type="match status" value="1"/>
</dbReference>
<organism evidence="11 12">
    <name type="scientific">candidate division WWE3 bacterium RIFCSPHIGHO2_01_FULL_35_17</name>
    <dbReference type="NCBI Taxonomy" id="1802614"/>
    <lineage>
        <taxon>Bacteria</taxon>
        <taxon>Katanobacteria</taxon>
    </lineage>
</organism>
<keyword evidence="7" id="KW-0862">Zinc</keyword>
<dbReference type="Gene3D" id="2.40.50.100">
    <property type="match status" value="1"/>
</dbReference>
<keyword evidence="1 7" id="KW-0240">DNA-directed RNA polymerase</keyword>
<comment type="cofactor">
    <cofactor evidence="7">
        <name>Mg(2+)</name>
        <dbReference type="ChEBI" id="CHEBI:18420"/>
    </cofactor>
    <text evidence="7">Binds 1 Mg(2+) ion per subunit.</text>
</comment>
<keyword evidence="4 7" id="KW-0479">Metal-binding</keyword>
<dbReference type="GO" id="GO:0003899">
    <property type="term" value="F:DNA-directed RNA polymerase activity"/>
    <property type="evidence" value="ECO:0007669"/>
    <property type="project" value="UniProtKB-UniRule"/>
</dbReference>
<evidence type="ECO:0000313" key="12">
    <source>
        <dbReference type="Proteomes" id="UP000176444"/>
    </source>
</evidence>
<keyword evidence="9" id="KW-0175">Coiled coil</keyword>
<evidence type="ECO:0000256" key="7">
    <source>
        <dbReference type="HAMAP-Rule" id="MF_01322"/>
    </source>
</evidence>
<name>A0A1F4USE4_UNCKA</name>
<evidence type="ECO:0000256" key="3">
    <source>
        <dbReference type="ARBA" id="ARBA00022695"/>
    </source>
</evidence>
<dbReference type="GO" id="GO:0003677">
    <property type="term" value="F:DNA binding"/>
    <property type="evidence" value="ECO:0007669"/>
    <property type="project" value="UniProtKB-UniRule"/>
</dbReference>
<dbReference type="InterPro" id="IPR006592">
    <property type="entry name" value="RNA_pol_N"/>
</dbReference>
<dbReference type="EC" id="2.7.7.6" evidence="7"/>
<feature type="binding site" evidence="7">
    <location>
        <position position="546"/>
    </location>
    <ligand>
        <name>Mg(2+)</name>
        <dbReference type="ChEBI" id="CHEBI:18420"/>
    </ligand>
</feature>
<dbReference type="Pfam" id="PF04997">
    <property type="entry name" value="RNA_pol_Rpb1_1"/>
    <property type="match status" value="1"/>
</dbReference>
<feature type="binding site" evidence="7">
    <location>
        <position position="941"/>
    </location>
    <ligand>
        <name>Zn(2+)</name>
        <dbReference type="ChEBI" id="CHEBI:29105"/>
        <label>2</label>
    </ligand>
</feature>
<comment type="catalytic activity">
    <reaction evidence="6 7 8">
        <text>RNA(n) + a ribonucleoside 5'-triphosphate = RNA(n+1) + diphosphate</text>
        <dbReference type="Rhea" id="RHEA:21248"/>
        <dbReference type="Rhea" id="RHEA-COMP:14527"/>
        <dbReference type="Rhea" id="RHEA-COMP:17342"/>
        <dbReference type="ChEBI" id="CHEBI:33019"/>
        <dbReference type="ChEBI" id="CHEBI:61557"/>
        <dbReference type="ChEBI" id="CHEBI:140395"/>
        <dbReference type="EC" id="2.7.7.6"/>
    </reaction>
</comment>
<proteinExistence type="inferred from homology"/>
<dbReference type="InterPro" id="IPR007081">
    <property type="entry name" value="RNA_pol_Rpb1_5"/>
</dbReference>
<feature type="binding site" evidence="7">
    <location>
        <position position="65"/>
    </location>
    <ligand>
        <name>Zn(2+)</name>
        <dbReference type="ChEBI" id="CHEBI:29105"/>
        <label>1</label>
    </ligand>
</feature>
<evidence type="ECO:0000313" key="11">
    <source>
        <dbReference type="EMBL" id="OGC47874.1"/>
    </source>
</evidence>
<dbReference type="Gene3D" id="1.10.1790.20">
    <property type="match status" value="1"/>
</dbReference>
<gene>
    <name evidence="7" type="primary">rpoC</name>
    <name evidence="11" type="ORF">A2713_00090</name>
</gene>
<evidence type="ECO:0000256" key="4">
    <source>
        <dbReference type="ARBA" id="ARBA00022723"/>
    </source>
</evidence>
<evidence type="ECO:0000259" key="10">
    <source>
        <dbReference type="SMART" id="SM00663"/>
    </source>
</evidence>
<dbReference type="Gene3D" id="2.40.40.20">
    <property type="match status" value="1"/>
</dbReference>
<dbReference type="NCBIfam" id="TIGR02386">
    <property type="entry name" value="rpoC_TIGR"/>
    <property type="match status" value="1"/>
</dbReference>
<keyword evidence="3 7" id="KW-0548">Nucleotidyltransferase</keyword>
<evidence type="ECO:0000256" key="1">
    <source>
        <dbReference type="ARBA" id="ARBA00022478"/>
    </source>
</evidence>
<dbReference type="PANTHER" id="PTHR19376">
    <property type="entry name" value="DNA-DIRECTED RNA POLYMERASE"/>
    <property type="match status" value="1"/>
</dbReference>
<dbReference type="InterPro" id="IPR044893">
    <property type="entry name" value="RNA_pol_Rpb1_clamp_domain"/>
</dbReference>
<comment type="caution">
    <text evidence="11">The sequence shown here is derived from an EMBL/GenBank/DDBJ whole genome shotgun (WGS) entry which is preliminary data.</text>
</comment>
<feature type="binding site" evidence="7">
    <location>
        <position position="948"/>
    </location>
    <ligand>
        <name>Zn(2+)</name>
        <dbReference type="ChEBI" id="CHEBI:29105"/>
        <label>2</label>
    </ligand>
</feature>
<dbReference type="Pfam" id="PF00623">
    <property type="entry name" value="RNA_pol_Rpb1_2"/>
    <property type="match status" value="2"/>
</dbReference>
<evidence type="ECO:0000256" key="9">
    <source>
        <dbReference type="SAM" id="Coils"/>
    </source>
</evidence>
<comment type="similarity">
    <text evidence="7 8">Belongs to the RNA polymerase beta' chain family.</text>
</comment>
<dbReference type="HAMAP" id="MF_01322">
    <property type="entry name" value="RNApol_bact_RpoC"/>
    <property type="match status" value="1"/>
</dbReference>
<dbReference type="Gene3D" id="1.10.132.30">
    <property type="match status" value="1"/>
</dbReference>
<keyword evidence="2 7" id="KW-0808">Transferase</keyword>
<evidence type="ECO:0000256" key="8">
    <source>
        <dbReference type="RuleBase" id="RU004279"/>
    </source>
</evidence>